<dbReference type="GO" id="GO:0042602">
    <property type="term" value="F:riboflavin reductase (NADPH) activity"/>
    <property type="evidence" value="ECO:0007669"/>
    <property type="project" value="TreeGrafter"/>
</dbReference>
<name>A0A2S9IKP8_9HYPH</name>
<comment type="caution">
    <text evidence="3">The sequence shown here is derived from an EMBL/GenBank/DDBJ whole genome shotgun (WGS) entry which is preliminary data.</text>
</comment>
<dbReference type="EMBL" id="PVBR01000025">
    <property type="protein sequence ID" value="PRD41085.1"/>
    <property type="molecule type" value="Genomic_DNA"/>
</dbReference>
<dbReference type="Proteomes" id="UP000239434">
    <property type="component" value="Unassembled WGS sequence"/>
</dbReference>
<keyword evidence="1" id="KW-0560">Oxidoreductase</keyword>
<dbReference type="InterPro" id="IPR002563">
    <property type="entry name" value="Flavin_Rdtase-like_dom"/>
</dbReference>
<dbReference type="GO" id="GO:0004497">
    <property type="term" value="F:monooxygenase activity"/>
    <property type="evidence" value="ECO:0007669"/>
    <property type="project" value="UniProtKB-KW"/>
</dbReference>
<dbReference type="InterPro" id="IPR012349">
    <property type="entry name" value="Split_barrel_FMN-bd"/>
</dbReference>
<dbReference type="InterPro" id="IPR050268">
    <property type="entry name" value="NADH-dep_flavin_reductase"/>
</dbReference>
<evidence type="ECO:0000256" key="1">
    <source>
        <dbReference type="ARBA" id="ARBA00023002"/>
    </source>
</evidence>
<evidence type="ECO:0000313" key="3">
    <source>
        <dbReference type="EMBL" id="PRD41085.1"/>
    </source>
</evidence>
<dbReference type="PANTHER" id="PTHR30466">
    <property type="entry name" value="FLAVIN REDUCTASE"/>
    <property type="match status" value="1"/>
</dbReference>
<evidence type="ECO:0000313" key="4">
    <source>
        <dbReference type="Proteomes" id="UP000239434"/>
    </source>
</evidence>
<feature type="domain" description="Flavin reductase like" evidence="2">
    <location>
        <begin position="32"/>
        <end position="179"/>
    </location>
</feature>
<reference evidence="3 4" key="1">
    <citation type="submission" date="2018-02" db="EMBL/GenBank/DDBJ databases">
        <title>The draft genome of Phyllobacterium sp. 1N-3.</title>
        <authorList>
            <person name="Liu L."/>
            <person name="Li L."/>
            <person name="Zhang X."/>
            <person name="Wang T."/>
            <person name="Liang L."/>
        </authorList>
    </citation>
    <scope>NUCLEOTIDE SEQUENCE [LARGE SCALE GENOMIC DNA]</scope>
    <source>
        <strain evidence="3 4">1N-3</strain>
    </source>
</reference>
<dbReference type="Pfam" id="PF01613">
    <property type="entry name" value="Flavin_Reduct"/>
    <property type="match status" value="1"/>
</dbReference>
<accession>A0A2S9IKP8</accession>
<organism evidence="3 4">
    <name type="scientific">Phyllobacterium phragmitis</name>
    <dbReference type="NCBI Taxonomy" id="2670329"/>
    <lineage>
        <taxon>Bacteria</taxon>
        <taxon>Pseudomonadati</taxon>
        <taxon>Pseudomonadota</taxon>
        <taxon>Alphaproteobacteria</taxon>
        <taxon>Hyphomicrobiales</taxon>
        <taxon>Phyllobacteriaceae</taxon>
        <taxon>Phyllobacterium</taxon>
    </lineage>
</organism>
<protein>
    <submittedName>
        <fullName evidence="3">4-hydroxyphenylacetate 3-monooxygenase</fullName>
    </submittedName>
</protein>
<dbReference type="SUPFAM" id="SSF50475">
    <property type="entry name" value="FMN-binding split barrel"/>
    <property type="match status" value="1"/>
</dbReference>
<sequence length="182" mass="20263">MPKHHESENVLYVKDNTQKTPVIDPLSYRNAMSHFAGAVHVATTDGPAGRRGVTISATCSVSDDPATVLICLLREHEQNRLFIENGVFALNTLASRHRPLSEAFSGRLALSQDERFALGEWETLQTGSPVLSDALAIFDCRIVSWQDHATHHVLFGEVADLRMGEQDQALVYLNRRYHGLDL</sequence>
<dbReference type="PANTHER" id="PTHR30466:SF1">
    <property type="entry name" value="FMN REDUCTASE (NADH) RUTF"/>
    <property type="match status" value="1"/>
</dbReference>
<proteinExistence type="predicted"/>
<keyword evidence="4" id="KW-1185">Reference proteome</keyword>
<dbReference type="GO" id="GO:0006208">
    <property type="term" value="P:pyrimidine nucleobase catabolic process"/>
    <property type="evidence" value="ECO:0007669"/>
    <property type="project" value="TreeGrafter"/>
</dbReference>
<dbReference type="AlphaFoldDB" id="A0A2S9IKP8"/>
<dbReference type="GO" id="GO:0010181">
    <property type="term" value="F:FMN binding"/>
    <property type="evidence" value="ECO:0007669"/>
    <property type="project" value="InterPro"/>
</dbReference>
<gene>
    <name evidence="3" type="ORF">C5748_23525</name>
</gene>
<dbReference type="Gene3D" id="2.30.110.10">
    <property type="entry name" value="Electron Transport, Fmn-binding Protein, Chain A"/>
    <property type="match status" value="1"/>
</dbReference>
<dbReference type="SMART" id="SM00903">
    <property type="entry name" value="Flavin_Reduct"/>
    <property type="match status" value="1"/>
</dbReference>
<keyword evidence="3" id="KW-0503">Monooxygenase</keyword>
<evidence type="ECO:0000259" key="2">
    <source>
        <dbReference type="SMART" id="SM00903"/>
    </source>
</evidence>